<dbReference type="InterPro" id="IPR050346">
    <property type="entry name" value="FMO-like"/>
</dbReference>
<dbReference type="OMA" id="WFGQSHT"/>
<evidence type="ECO:0000313" key="7">
    <source>
        <dbReference type="Proteomes" id="UP000186303"/>
    </source>
</evidence>
<reference evidence="7" key="1">
    <citation type="journal article" date="2017" name="Nucleic Acids Res.">
        <title>Proteogenomics produces comprehensive and highly accurate protein-coding gene annotation in a complete genome assembly of Malassezia sympodialis.</title>
        <authorList>
            <person name="Zhu Y."/>
            <person name="Engstroem P.G."/>
            <person name="Tellgren-Roth C."/>
            <person name="Baudo C.D."/>
            <person name="Kennell J.C."/>
            <person name="Sun S."/>
            <person name="Billmyre R.B."/>
            <person name="Schroeder M.S."/>
            <person name="Andersson A."/>
            <person name="Holm T."/>
            <person name="Sigurgeirsson B."/>
            <person name="Wu G."/>
            <person name="Sankaranarayanan S.R."/>
            <person name="Siddharthan R."/>
            <person name="Sanyal K."/>
            <person name="Lundeberg J."/>
            <person name="Nystedt B."/>
            <person name="Boekhout T."/>
            <person name="Dawson T.L. Jr."/>
            <person name="Heitman J."/>
            <person name="Scheynius A."/>
            <person name="Lehtioe J."/>
        </authorList>
    </citation>
    <scope>NUCLEOTIDE SEQUENCE [LARGE SCALE GENOMIC DNA]</scope>
    <source>
        <strain evidence="7">ATCC 42132</strain>
    </source>
</reference>
<dbReference type="GO" id="GO:0050661">
    <property type="term" value="F:NADP binding"/>
    <property type="evidence" value="ECO:0007669"/>
    <property type="project" value="InterPro"/>
</dbReference>
<keyword evidence="2" id="KW-0285">Flavoprotein</keyword>
<dbReference type="OrthoDB" id="66881at2759"/>
<dbReference type="GO" id="GO:0004499">
    <property type="term" value="F:N,N-dimethylaniline monooxygenase activity"/>
    <property type="evidence" value="ECO:0007669"/>
    <property type="project" value="InterPro"/>
</dbReference>
<dbReference type="InterPro" id="IPR036188">
    <property type="entry name" value="FAD/NAD-bd_sf"/>
</dbReference>
<evidence type="ECO:0000256" key="2">
    <source>
        <dbReference type="ARBA" id="ARBA00022630"/>
    </source>
</evidence>
<dbReference type="PANTHER" id="PTHR23023">
    <property type="entry name" value="DIMETHYLANILINE MONOOXYGENASE"/>
    <property type="match status" value="1"/>
</dbReference>
<feature type="signal peptide" evidence="5">
    <location>
        <begin position="1"/>
        <end position="20"/>
    </location>
</feature>
<name>A0A1M8A7W1_MALS4</name>
<dbReference type="Pfam" id="PF13450">
    <property type="entry name" value="NAD_binding_8"/>
    <property type="match status" value="1"/>
</dbReference>
<evidence type="ECO:0000256" key="1">
    <source>
        <dbReference type="ARBA" id="ARBA00009183"/>
    </source>
</evidence>
<accession>A0A1M8A7W1</accession>
<dbReference type="Gene3D" id="3.50.50.60">
    <property type="entry name" value="FAD/NAD(P)-binding domain"/>
    <property type="match status" value="2"/>
</dbReference>
<dbReference type="Proteomes" id="UP000186303">
    <property type="component" value="Chromosome 4"/>
</dbReference>
<organism evidence="6 7">
    <name type="scientific">Malassezia sympodialis (strain ATCC 42132)</name>
    <name type="common">Atopic eczema-associated yeast</name>
    <dbReference type="NCBI Taxonomy" id="1230383"/>
    <lineage>
        <taxon>Eukaryota</taxon>
        <taxon>Fungi</taxon>
        <taxon>Dikarya</taxon>
        <taxon>Basidiomycota</taxon>
        <taxon>Ustilaginomycotina</taxon>
        <taxon>Malasseziomycetes</taxon>
        <taxon>Malasseziales</taxon>
        <taxon>Malasseziaceae</taxon>
        <taxon>Malassezia</taxon>
    </lineage>
</organism>
<comment type="similarity">
    <text evidence="1">Belongs to the FMO family.</text>
</comment>
<dbReference type="InterPro" id="IPR020946">
    <property type="entry name" value="Flavin_mOase-like"/>
</dbReference>
<evidence type="ECO:0000256" key="5">
    <source>
        <dbReference type="SAM" id="SignalP"/>
    </source>
</evidence>
<sequence>MSRALRVAVVGAGSAGLAAAQQCSAVARAYGQSIELVVFERRSSVGGLWQYESDPGPCDIHVPERGTAGYATRPSRDPMCRSAMYEDLRTNIPSPVMQFRDMPFPHGTALFPIRAEVLAYLERFAHTQGLFPLIHFDTEVDHAYKAGPCWRITTRHRRPPHATHTWEVDCIMAAQGRCNVPYVPAIPSLRYFRGRQMHSAWYRYPNDLHARRVLIVGNNSSGADIARELCGGAVRSWSSEAGSSAPVCVFHSYAHVDQPPPMDYDPRDPASPAWCRNIHVVGPIDHVESDGTLVMQSGEHLADIDLIIWATGFMYQAPFLVPTQAPISEAPLVVQDAHTRTAPDVQAASVLHNLDDWMLFYKADRSLCFLGLPNRIVPFPFTQLQARVAAHVWLRQIPPLPRVRAHLPVSDPQRWVVETPSEHTARSGPGPDVWGDLTMGAEAEAAYVAALQSLLPPSDDPSWAPLPTSWHTMRRQGKALRREHLGY</sequence>
<gene>
    <name evidence="6" type="ORF">MSYG_2859</name>
</gene>
<proteinExistence type="inferred from homology"/>
<evidence type="ECO:0000313" key="6">
    <source>
        <dbReference type="EMBL" id="SHO78512.1"/>
    </source>
</evidence>
<evidence type="ECO:0000256" key="4">
    <source>
        <dbReference type="ARBA" id="ARBA00023002"/>
    </source>
</evidence>
<evidence type="ECO:0000256" key="3">
    <source>
        <dbReference type="ARBA" id="ARBA00022827"/>
    </source>
</evidence>
<keyword evidence="3" id="KW-0274">FAD</keyword>
<dbReference type="AlphaFoldDB" id="A0A1M8A7W1"/>
<feature type="chain" id="PRO_5012726359" evidence="5">
    <location>
        <begin position="21"/>
        <end position="487"/>
    </location>
</feature>
<keyword evidence="6" id="KW-0503">Monooxygenase</keyword>
<dbReference type="Pfam" id="PF00743">
    <property type="entry name" value="FMO-like"/>
    <property type="match status" value="1"/>
</dbReference>
<keyword evidence="4" id="KW-0560">Oxidoreductase</keyword>
<protein>
    <submittedName>
        <fullName evidence="6">Similar to S.cerevisiae protein FMO1 (Flavin-containing monooxygenase)</fullName>
    </submittedName>
</protein>
<keyword evidence="7" id="KW-1185">Reference proteome</keyword>
<dbReference type="SUPFAM" id="SSF51905">
    <property type="entry name" value="FAD/NAD(P)-binding domain"/>
    <property type="match status" value="1"/>
</dbReference>
<dbReference type="GO" id="GO:0050660">
    <property type="term" value="F:flavin adenine dinucleotide binding"/>
    <property type="evidence" value="ECO:0007669"/>
    <property type="project" value="InterPro"/>
</dbReference>
<keyword evidence="5" id="KW-0732">Signal</keyword>
<dbReference type="VEuPathDB" id="FungiDB:MSYG_2859"/>
<dbReference type="EMBL" id="LT671824">
    <property type="protein sequence ID" value="SHO78512.1"/>
    <property type="molecule type" value="Genomic_DNA"/>
</dbReference>